<evidence type="ECO:0000313" key="1">
    <source>
        <dbReference type="EMBL" id="GFS55832.1"/>
    </source>
</evidence>
<dbReference type="AlphaFoldDB" id="A0A8X6JS52"/>
<accession>A0A8X6JS52</accession>
<sequence length="80" mass="8581">MAKIPGAIRQALALCLEVYAPAQRRKEGWTSNFWDCQEVEIAARSISKFAPGTMSKGEGTGCSVSAPYLSSAPFALVRMA</sequence>
<name>A0A8X6JS52_NEPPI</name>
<gene>
    <name evidence="1" type="ORF">NPIL_223321</name>
</gene>
<protein>
    <submittedName>
        <fullName evidence="1">Uncharacterized protein</fullName>
    </submittedName>
</protein>
<dbReference type="OrthoDB" id="10362269at2759"/>
<comment type="caution">
    <text evidence="1">The sequence shown here is derived from an EMBL/GenBank/DDBJ whole genome shotgun (WGS) entry which is preliminary data.</text>
</comment>
<dbReference type="Proteomes" id="UP000887013">
    <property type="component" value="Unassembled WGS sequence"/>
</dbReference>
<keyword evidence="2" id="KW-1185">Reference proteome</keyword>
<dbReference type="EMBL" id="BMAW01092613">
    <property type="protein sequence ID" value="GFS55832.1"/>
    <property type="molecule type" value="Genomic_DNA"/>
</dbReference>
<proteinExistence type="predicted"/>
<organism evidence="1 2">
    <name type="scientific">Nephila pilipes</name>
    <name type="common">Giant wood spider</name>
    <name type="synonym">Nephila maculata</name>
    <dbReference type="NCBI Taxonomy" id="299642"/>
    <lineage>
        <taxon>Eukaryota</taxon>
        <taxon>Metazoa</taxon>
        <taxon>Ecdysozoa</taxon>
        <taxon>Arthropoda</taxon>
        <taxon>Chelicerata</taxon>
        <taxon>Arachnida</taxon>
        <taxon>Araneae</taxon>
        <taxon>Araneomorphae</taxon>
        <taxon>Entelegynae</taxon>
        <taxon>Araneoidea</taxon>
        <taxon>Nephilidae</taxon>
        <taxon>Nephila</taxon>
    </lineage>
</organism>
<reference evidence="1" key="1">
    <citation type="submission" date="2020-08" db="EMBL/GenBank/DDBJ databases">
        <title>Multicomponent nature underlies the extraordinary mechanical properties of spider dragline silk.</title>
        <authorList>
            <person name="Kono N."/>
            <person name="Nakamura H."/>
            <person name="Mori M."/>
            <person name="Yoshida Y."/>
            <person name="Ohtoshi R."/>
            <person name="Malay A.D."/>
            <person name="Moran D.A.P."/>
            <person name="Tomita M."/>
            <person name="Numata K."/>
            <person name="Arakawa K."/>
        </authorList>
    </citation>
    <scope>NUCLEOTIDE SEQUENCE</scope>
</reference>
<evidence type="ECO:0000313" key="2">
    <source>
        <dbReference type="Proteomes" id="UP000887013"/>
    </source>
</evidence>